<reference evidence="5" key="1">
    <citation type="submission" date="2025-08" db="UniProtKB">
        <authorList>
            <consortium name="RefSeq"/>
        </authorList>
    </citation>
    <scope>IDENTIFICATION</scope>
</reference>
<dbReference type="PRINTS" id="PR00625">
    <property type="entry name" value="JDOMAIN"/>
</dbReference>
<feature type="region of interest" description="Disordered" evidence="1">
    <location>
        <begin position="236"/>
        <end position="281"/>
    </location>
</feature>
<evidence type="ECO:0000313" key="4">
    <source>
        <dbReference type="Proteomes" id="UP000504604"/>
    </source>
</evidence>
<feature type="region of interest" description="Disordered" evidence="1">
    <location>
        <begin position="548"/>
        <end position="573"/>
    </location>
</feature>
<sequence>MESDLCCKFDCFLVSILRGYLVMEDIGLFNQGLKWLKSKDCYSVARNTTRCLRDKIGVFMERHWPMVCCGCARCGRGLLFLLIYWKNCFLTGFRSFIGLGPAALLVIMWSCFLSLTSMSCLLYVLLSMGAAGVAVQYLGYTPGLFIVGLFAILILWMYANFWITGTLFIVGGYLFSLNHARLVVLMATLYAMYCVKVRVGWFGVFLSINLAFLSNDTLNYLMKWCDNWSENTHTEEHKESESFLGDDFSTESEYSTPAEEEEKLPSCKSASKPASTSSFVEKPKESVAKQVVKEDVNSMSEIKRILNSSDHYEALGFPRQKKIDFMLLKKEYHKKAMLVHPDKNLGSPLASESFKKLQCAYEVLSDAVKKRDYDEQLRKEESKRVLQRSASTSHQSTTTFCSDESRRVQCTKCGNSHIWVCTTRTKAKARWCQDCCQYHQAKDGDGWVEYRGSLVFDRPQKMEIPRAYVCAESRIFDVSEWAICQGMACRPNTHRPSFHVNMVGLEKSPQRSNSSRYPWDLDAEMMDEEDEFDLWLQQALASGLFCEPPKRRKSWTPFKLPQKKGKKHWRRSP</sequence>
<evidence type="ECO:0000259" key="3">
    <source>
        <dbReference type="PROSITE" id="PS50076"/>
    </source>
</evidence>
<dbReference type="Gene3D" id="1.10.287.110">
    <property type="entry name" value="DnaJ domain"/>
    <property type="match status" value="1"/>
</dbReference>
<dbReference type="InterPro" id="IPR018253">
    <property type="entry name" value="DnaJ_domain_CS"/>
</dbReference>
<organism evidence="4 5">
    <name type="scientific">Sesamum indicum</name>
    <name type="common">Oriental sesame</name>
    <name type="synonym">Sesamum orientale</name>
    <dbReference type="NCBI Taxonomy" id="4182"/>
    <lineage>
        <taxon>Eukaryota</taxon>
        <taxon>Viridiplantae</taxon>
        <taxon>Streptophyta</taxon>
        <taxon>Embryophyta</taxon>
        <taxon>Tracheophyta</taxon>
        <taxon>Spermatophyta</taxon>
        <taxon>Magnoliopsida</taxon>
        <taxon>eudicotyledons</taxon>
        <taxon>Gunneridae</taxon>
        <taxon>Pentapetalae</taxon>
        <taxon>asterids</taxon>
        <taxon>lamiids</taxon>
        <taxon>Lamiales</taxon>
        <taxon>Pedaliaceae</taxon>
        <taxon>Sesamum</taxon>
    </lineage>
</organism>
<evidence type="ECO:0000313" key="5">
    <source>
        <dbReference type="RefSeq" id="XP_011097667.1"/>
    </source>
</evidence>
<feature type="transmembrane region" description="Helical" evidence="2">
    <location>
        <begin position="182"/>
        <end position="213"/>
    </location>
</feature>
<dbReference type="AlphaFoldDB" id="A0A6I9UGL7"/>
<evidence type="ECO:0000256" key="2">
    <source>
        <dbReference type="SAM" id="Phobius"/>
    </source>
</evidence>
<keyword evidence="2" id="KW-0812">Transmembrane</keyword>
<dbReference type="SUPFAM" id="SSF46565">
    <property type="entry name" value="Chaperone J-domain"/>
    <property type="match status" value="1"/>
</dbReference>
<gene>
    <name evidence="5" type="primary">LOC105176538</name>
</gene>
<dbReference type="PANTHER" id="PTHR45270">
    <property type="entry name" value="OS03G0832900 PROTEIN"/>
    <property type="match status" value="1"/>
</dbReference>
<dbReference type="PROSITE" id="PS00636">
    <property type="entry name" value="DNAJ_1"/>
    <property type="match status" value="1"/>
</dbReference>
<dbReference type="PANTHER" id="PTHR45270:SF1">
    <property type="entry name" value="CHAPERONE DNAJ-DOMAIN SUPERFAMILY PROTEIN"/>
    <property type="match status" value="1"/>
</dbReference>
<keyword evidence="2" id="KW-1133">Transmembrane helix</keyword>
<dbReference type="InParanoid" id="A0A6I9UGL7"/>
<dbReference type="RefSeq" id="XP_011097667.1">
    <property type="nucleotide sequence ID" value="XM_011099365.2"/>
</dbReference>
<dbReference type="SMART" id="SM00271">
    <property type="entry name" value="DnaJ"/>
    <property type="match status" value="1"/>
</dbReference>
<evidence type="ECO:0000256" key="1">
    <source>
        <dbReference type="SAM" id="MobiDB-lite"/>
    </source>
</evidence>
<feature type="compositionally biased region" description="Basic residues" evidence="1">
    <location>
        <begin position="561"/>
        <end position="573"/>
    </location>
</feature>
<name>A0A6I9UGL7_SESIN</name>
<proteinExistence type="predicted"/>
<dbReference type="FunCoup" id="A0A6I9UGL7">
    <property type="interactions" value="3466"/>
</dbReference>
<feature type="compositionally biased region" description="Polar residues" evidence="1">
    <location>
        <begin position="268"/>
        <end position="279"/>
    </location>
</feature>
<dbReference type="KEGG" id="sind:105176538"/>
<dbReference type="InterPro" id="IPR032843">
    <property type="entry name" value="Jiv"/>
</dbReference>
<keyword evidence="4" id="KW-1185">Reference proteome</keyword>
<dbReference type="InterPro" id="IPR001623">
    <property type="entry name" value="DnaJ_domain"/>
</dbReference>
<dbReference type="GeneID" id="105176538"/>
<dbReference type="OrthoDB" id="1507364at2759"/>
<feature type="transmembrane region" description="Helical" evidence="2">
    <location>
        <begin position="144"/>
        <end position="170"/>
    </location>
</feature>
<protein>
    <submittedName>
        <fullName evidence="5">Uncharacterized protein LOC105176538</fullName>
    </submittedName>
</protein>
<dbReference type="InterPro" id="IPR036869">
    <property type="entry name" value="J_dom_sf"/>
</dbReference>
<dbReference type="Proteomes" id="UP000504604">
    <property type="component" value="Linkage group LG14"/>
</dbReference>
<dbReference type="PROSITE" id="PS50076">
    <property type="entry name" value="DNAJ_2"/>
    <property type="match status" value="1"/>
</dbReference>
<feature type="domain" description="J" evidence="3">
    <location>
        <begin position="310"/>
        <end position="377"/>
    </location>
</feature>
<accession>A0A6I9UGL7</accession>
<keyword evidence="2" id="KW-0472">Membrane</keyword>
<dbReference type="Pfam" id="PF00226">
    <property type="entry name" value="DnaJ"/>
    <property type="match status" value="1"/>
</dbReference>
<dbReference type="CDD" id="cd06257">
    <property type="entry name" value="DnaJ"/>
    <property type="match status" value="1"/>
</dbReference>
<dbReference type="Pfam" id="PF14901">
    <property type="entry name" value="Jiv90"/>
    <property type="match status" value="1"/>
</dbReference>